<feature type="transmembrane region" description="Helical" evidence="8">
    <location>
        <begin position="256"/>
        <end position="280"/>
    </location>
</feature>
<dbReference type="PANTHER" id="PTHR23501:SF191">
    <property type="entry name" value="VACUOLAR BASIC AMINO ACID TRANSPORTER 4"/>
    <property type="match status" value="1"/>
</dbReference>
<feature type="transmembrane region" description="Helical" evidence="8">
    <location>
        <begin position="226"/>
        <end position="244"/>
    </location>
</feature>
<keyword evidence="4" id="KW-1003">Cell membrane</keyword>
<evidence type="ECO:0000256" key="3">
    <source>
        <dbReference type="ARBA" id="ARBA00022448"/>
    </source>
</evidence>
<feature type="transmembrane region" description="Helical" evidence="8">
    <location>
        <begin position="167"/>
        <end position="187"/>
    </location>
</feature>
<evidence type="ECO:0000256" key="4">
    <source>
        <dbReference type="ARBA" id="ARBA00022475"/>
    </source>
</evidence>
<gene>
    <name evidence="10" type="ORF">C1645_833361</name>
</gene>
<keyword evidence="5 8" id="KW-0812">Transmembrane</keyword>
<dbReference type="InterPro" id="IPR004638">
    <property type="entry name" value="EmrB-like"/>
</dbReference>
<proteinExistence type="inferred from homology"/>
<name>A0A397SFR1_9GLOM</name>
<dbReference type="PANTHER" id="PTHR23501">
    <property type="entry name" value="MAJOR FACILITATOR SUPERFAMILY"/>
    <property type="match status" value="1"/>
</dbReference>
<dbReference type="OrthoDB" id="10021397at2759"/>
<feature type="transmembrane region" description="Helical" evidence="8">
    <location>
        <begin position="555"/>
        <end position="574"/>
    </location>
</feature>
<dbReference type="Gene3D" id="1.20.1250.20">
    <property type="entry name" value="MFS general substrate transporter like domains"/>
    <property type="match status" value="2"/>
</dbReference>
<feature type="transmembrane region" description="Helical" evidence="8">
    <location>
        <begin position="102"/>
        <end position="125"/>
    </location>
</feature>
<dbReference type="SUPFAM" id="SSF103473">
    <property type="entry name" value="MFS general substrate transporter"/>
    <property type="match status" value="1"/>
</dbReference>
<dbReference type="NCBIfam" id="TIGR00711">
    <property type="entry name" value="efflux_EmrB"/>
    <property type="match status" value="1"/>
</dbReference>
<dbReference type="GO" id="GO:0022857">
    <property type="term" value="F:transmembrane transporter activity"/>
    <property type="evidence" value="ECO:0007669"/>
    <property type="project" value="InterPro"/>
</dbReference>
<evidence type="ECO:0000256" key="5">
    <source>
        <dbReference type="ARBA" id="ARBA00022692"/>
    </source>
</evidence>
<evidence type="ECO:0000256" key="8">
    <source>
        <dbReference type="SAM" id="Phobius"/>
    </source>
</evidence>
<feature type="transmembrane region" description="Helical" evidence="8">
    <location>
        <begin position="362"/>
        <end position="382"/>
    </location>
</feature>
<feature type="domain" description="Major facilitator superfamily (MFS) profile" evidence="9">
    <location>
        <begin position="103"/>
        <end position="582"/>
    </location>
</feature>
<dbReference type="EMBL" id="QKYT01000547">
    <property type="protein sequence ID" value="RIA83709.1"/>
    <property type="molecule type" value="Genomic_DNA"/>
</dbReference>
<keyword evidence="11" id="KW-1185">Reference proteome</keyword>
<feature type="transmembrane region" description="Helical" evidence="8">
    <location>
        <begin position="458"/>
        <end position="480"/>
    </location>
</feature>
<protein>
    <submittedName>
        <fullName evidence="10">Major facilitator superfamily domain-containing protein</fullName>
    </submittedName>
</protein>
<sequence>MSQEINNHNNIADGTSAIIEIPENNATTTSTSEAENSIVNNSNVKDEKSNQDLKMNLPSENRDVEMANIKNEKSNQNQGQEVEIEEQPYNDRAPLTKTRLSLVFIGLAFGIFLAALDQTIVATALHAIANEFSALDQIAWVGTAYLLTATAFQPTYGKLADIFGRKITFLIAIFLFELGSLICGLSPNMTCLIIARAIAGTGGGGIIGLVFIIISDIVSLQDRGKYQGIVGGVFGISSIVGPLLGGAFTDSITWRWAFYINLPFGVITIICVIFFLRLPYISGSLLEKFKRIDFLGTFVLVCSTIALLLPLNWGGSKYKWDSPVIIVLLCVGALGFIIFAFVEKYIAIEPIAPGRLFKDRMVAACFAVNFFQGMAFFGMVYFTPLFFQIVKGATATRAGLEILPLILAVVFTVIFTGQLVSRTTIISYKLLCIIGGILIITGAGLMSTFSDTSTRGELIGYLLISGIGIGAIMQTTLLASQQVVAYEDLASVTSLLTFFRTIGAVFGVAILGTVFNNGLSDHLPGGGSGHNGFEGGELGNVPNSIMRAFVLSFDISFKVVIVMGALTLISALFMKNIKPARDVKGESEKVRESN</sequence>
<dbReference type="InterPro" id="IPR011701">
    <property type="entry name" value="MFS"/>
</dbReference>
<organism evidence="10 11">
    <name type="scientific">Glomus cerebriforme</name>
    <dbReference type="NCBI Taxonomy" id="658196"/>
    <lineage>
        <taxon>Eukaryota</taxon>
        <taxon>Fungi</taxon>
        <taxon>Fungi incertae sedis</taxon>
        <taxon>Mucoromycota</taxon>
        <taxon>Glomeromycotina</taxon>
        <taxon>Glomeromycetes</taxon>
        <taxon>Glomerales</taxon>
        <taxon>Glomeraceae</taxon>
        <taxon>Glomus</taxon>
    </lineage>
</organism>
<dbReference type="InterPro" id="IPR036259">
    <property type="entry name" value="MFS_trans_sf"/>
</dbReference>
<reference evidence="10 11" key="1">
    <citation type="submission" date="2018-06" db="EMBL/GenBank/DDBJ databases">
        <title>Comparative genomics reveals the genomic features of Rhizophagus irregularis, R. cerebriforme, R. diaphanum and Gigaspora rosea, and their symbiotic lifestyle signature.</title>
        <authorList>
            <person name="Morin E."/>
            <person name="San Clemente H."/>
            <person name="Chen E.C.H."/>
            <person name="De La Providencia I."/>
            <person name="Hainaut M."/>
            <person name="Kuo A."/>
            <person name="Kohler A."/>
            <person name="Murat C."/>
            <person name="Tang N."/>
            <person name="Roy S."/>
            <person name="Loubradou J."/>
            <person name="Henrissat B."/>
            <person name="Grigoriev I.V."/>
            <person name="Corradi N."/>
            <person name="Roux C."/>
            <person name="Martin F.M."/>
        </authorList>
    </citation>
    <scope>NUCLEOTIDE SEQUENCE [LARGE SCALE GENOMIC DNA]</scope>
    <source>
        <strain evidence="10 11">DAOM 227022</strain>
    </source>
</reference>
<feature type="transmembrane region" description="Helical" evidence="8">
    <location>
        <begin position="193"/>
        <end position="214"/>
    </location>
</feature>
<dbReference type="CDD" id="cd17502">
    <property type="entry name" value="MFS_Azr1_MDR_like"/>
    <property type="match status" value="1"/>
</dbReference>
<evidence type="ECO:0000256" key="2">
    <source>
        <dbReference type="ARBA" id="ARBA00008335"/>
    </source>
</evidence>
<dbReference type="PRINTS" id="PR01036">
    <property type="entry name" value="TCRTETB"/>
</dbReference>
<feature type="transmembrane region" description="Helical" evidence="8">
    <location>
        <begin position="428"/>
        <end position="446"/>
    </location>
</feature>
<dbReference type="FunFam" id="1.20.1720.10:FF:000013">
    <property type="entry name" value="Related to multidrug resistance proteins"/>
    <property type="match status" value="1"/>
</dbReference>
<evidence type="ECO:0000313" key="11">
    <source>
        <dbReference type="Proteomes" id="UP000265703"/>
    </source>
</evidence>
<evidence type="ECO:0000256" key="6">
    <source>
        <dbReference type="ARBA" id="ARBA00022989"/>
    </source>
</evidence>
<feature type="transmembrane region" description="Helical" evidence="8">
    <location>
        <begin position="292"/>
        <end position="311"/>
    </location>
</feature>
<comment type="similarity">
    <text evidence="2">Belongs to the major facilitator superfamily.</text>
</comment>
<keyword evidence="3" id="KW-0813">Transport</keyword>
<feature type="transmembrane region" description="Helical" evidence="8">
    <location>
        <begin position="323"/>
        <end position="342"/>
    </location>
</feature>
<evidence type="ECO:0000313" key="10">
    <source>
        <dbReference type="EMBL" id="RIA83709.1"/>
    </source>
</evidence>
<evidence type="ECO:0000256" key="7">
    <source>
        <dbReference type="ARBA" id="ARBA00023136"/>
    </source>
</evidence>
<evidence type="ECO:0000259" key="9">
    <source>
        <dbReference type="PROSITE" id="PS50850"/>
    </source>
</evidence>
<dbReference type="Pfam" id="PF07690">
    <property type="entry name" value="MFS_1"/>
    <property type="match status" value="1"/>
</dbReference>
<dbReference type="AlphaFoldDB" id="A0A397SFR1"/>
<comment type="subcellular location">
    <subcellularLocation>
        <location evidence="1">Cell membrane</location>
        <topology evidence="1">Multi-pass membrane protein</topology>
    </subcellularLocation>
</comment>
<keyword evidence="6 8" id="KW-1133">Transmembrane helix</keyword>
<feature type="transmembrane region" description="Helical" evidence="8">
    <location>
        <begin position="137"/>
        <end position="155"/>
    </location>
</feature>
<keyword evidence="7 8" id="KW-0472">Membrane</keyword>
<feature type="transmembrane region" description="Helical" evidence="8">
    <location>
        <begin position="492"/>
        <end position="515"/>
    </location>
</feature>
<dbReference type="InterPro" id="IPR020846">
    <property type="entry name" value="MFS_dom"/>
</dbReference>
<comment type="caution">
    <text evidence="10">The sequence shown here is derived from an EMBL/GenBank/DDBJ whole genome shotgun (WGS) entry which is preliminary data.</text>
</comment>
<dbReference type="GO" id="GO:0005886">
    <property type="term" value="C:plasma membrane"/>
    <property type="evidence" value="ECO:0007669"/>
    <property type="project" value="UniProtKB-SubCell"/>
</dbReference>
<accession>A0A397SFR1</accession>
<dbReference type="PROSITE" id="PS50850">
    <property type="entry name" value="MFS"/>
    <property type="match status" value="1"/>
</dbReference>
<dbReference type="Proteomes" id="UP000265703">
    <property type="component" value="Unassembled WGS sequence"/>
</dbReference>
<evidence type="ECO:0000256" key="1">
    <source>
        <dbReference type="ARBA" id="ARBA00004651"/>
    </source>
</evidence>
<feature type="transmembrane region" description="Helical" evidence="8">
    <location>
        <begin position="402"/>
        <end position="421"/>
    </location>
</feature>